<dbReference type="Gene3D" id="3.40.50.300">
    <property type="entry name" value="P-loop containing nucleotide triphosphate hydrolases"/>
    <property type="match status" value="1"/>
</dbReference>
<sequence length="358" mass="41866">MNEIKDFQQTHQDSASNPTNADEPLKQETSSKETISNMMNAIKNKNIHFELTEDEKEDGYFNVTNNKCRFGNCDGTGFIYTKVNKRWKTSECKCRQELILNRKLYNAQIEPEFFDSSLTKLSDIDDYLTLYRLQPREHPVPLEDVIQQLKLNIKTRKKPANVGSWKELPEEYHADTYIDMYYSRVQQRKASEFFTGYINSIFKRIENNQKTINLLLFGEPGAAKSYTSSAIAKTFLKKGKTAFYVRMKKLIDNPKILEESIQTIKDSEICIFDELGGEYHKETKWALKQIQDIIKMRQEQNLPTIVITNLYPHELHTLYKQKVMSIFNGKFLPIHMVNSVDLRIHFQLNDIAGEDFLL</sequence>
<organism evidence="2 3">
    <name type="scientific">Bacillus cereus</name>
    <dbReference type="NCBI Taxonomy" id="1396"/>
    <lineage>
        <taxon>Bacteria</taxon>
        <taxon>Bacillati</taxon>
        <taxon>Bacillota</taxon>
        <taxon>Bacilli</taxon>
        <taxon>Bacillales</taxon>
        <taxon>Bacillaceae</taxon>
        <taxon>Bacillus</taxon>
        <taxon>Bacillus cereus group</taxon>
    </lineage>
</organism>
<dbReference type="SUPFAM" id="SSF52540">
    <property type="entry name" value="P-loop containing nucleoside triphosphate hydrolases"/>
    <property type="match status" value="1"/>
</dbReference>
<reference evidence="2 3" key="1">
    <citation type="submission" date="2015-09" db="EMBL/GenBank/DDBJ databases">
        <title>Bacillus cereus food isolates.</title>
        <authorList>
            <person name="Boekhorst J."/>
        </authorList>
    </citation>
    <scope>NUCLEOTIDE SEQUENCE [LARGE SCALE GENOMIC DNA]</scope>
    <source>
        <strain evidence="2 3">B4088</strain>
    </source>
</reference>
<evidence type="ECO:0000313" key="3">
    <source>
        <dbReference type="Proteomes" id="UP000076482"/>
    </source>
</evidence>
<name>A0A161R7A7_BACCE</name>
<feature type="region of interest" description="Disordered" evidence="1">
    <location>
        <begin position="1"/>
        <end position="31"/>
    </location>
</feature>
<dbReference type="Proteomes" id="UP000076482">
    <property type="component" value="Unassembled WGS sequence"/>
</dbReference>
<comment type="caution">
    <text evidence="2">The sequence shown here is derived from an EMBL/GenBank/DDBJ whole genome shotgun (WGS) entry which is preliminary data.</text>
</comment>
<dbReference type="InterPro" id="IPR027417">
    <property type="entry name" value="P-loop_NTPase"/>
</dbReference>
<evidence type="ECO:0000313" key="2">
    <source>
        <dbReference type="EMBL" id="KZD72141.1"/>
    </source>
</evidence>
<dbReference type="RefSeq" id="WP_063259822.1">
    <property type="nucleotide sequence ID" value="NZ_LJKE01000015.1"/>
</dbReference>
<dbReference type="PATRIC" id="fig|1396.535.peg.4354"/>
<feature type="compositionally biased region" description="Polar residues" evidence="1">
    <location>
        <begin position="9"/>
        <end position="20"/>
    </location>
</feature>
<dbReference type="GO" id="GO:0005524">
    <property type="term" value="F:ATP binding"/>
    <property type="evidence" value="ECO:0007669"/>
    <property type="project" value="InterPro"/>
</dbReference>
<accession>A0A161R7A7</accession>
<dbReference type="PANTHER" id="PTHR30050:SF4">
    <property type="entry name" value="ATP-BINDING PROTEIN RV3427C IN INSERTION SEQUENCE-RELATED"/>
    <property type="match status" value="1"/>
</dbReference>
<dbReference type="AlphaFoldDB" id="A0A161R7A7"/>
<proteinExistence type="predicted"/>
<dbReference type="EMBL" id="LJKE01000015">
    <property type="protein sequence ID" value="KZD72141.1"/>
    <property type="molecule type" value="Genomic_DNA"/>
</dbReference>
<protein>
    <submittedName>
        <fullName evidence="2">Uncharacterized protein</fullName>
    </submittedName>
</protein>
<evidence type="ECO:0000256" key="1">
    <source>
        <dbReference type="SAM" id="MobiDB-lite"/>
    </source>
</evidence>
<gene>
    <name evidence="2" type="ORF">B4088_0602</name>
</gene>
<dbReference type="GO" id="GO:0006260">
    <property type="term" value="P:DNA replication"/>
    <property type="evidence" value="ECO:0007669"/>
    <property type="project" value="TreeGrafter"/>
</dbReference>
<dbReference type="PANTHER" id="PTHR30050">
    <property type="entry name" value="CHROMOSOMAL REPLICATION INITIATOR PROTEIN DNAA"/>
    <property type="match status" value="1"/>
</dbReference>